<dbReference type="EMBL" id="WMJX01000038">
    <property type="protein sequence ID" value="MTG99003.1"/>
    <property type="molecule type" value="Genomic_DNA"/>
</dbReference>
<name>A0A6I3LKZ0_9FLAO</name>
<dbReference type="OrthoDB" id="694244at2"/>
<evidence type="ECO:0000313" key="2">
    <source>
        <dbReference type="Proteomes" id="UP000438760"/>
    </source>
</evidence>
<sequence length="112" mass="12862">MYSLLTKAVINHAEVIIQYQAWLSSIDELHECEDLLDGEDIIEDDPDDEDGSYLVEIQATLTADNQHSFSLFELLYKIHNLLQNKDLDNLNTLDSISLAEKGEVPIYYLNFK</sequence>
<dbReference type="RefSeq" id="WP_155093011.1">
    <property type="nucleotide sequence ID" value="NZ_WMJX01000038.1"/>
</dbReference>
<protein>
    <submittedName>
        <fullName evidence="1">Uncharacterized protein</fullName>
    </submittedName>
</protein>
<comment type="caution">
    <text evidence="1">The sequence shown here is derived from an EMBL/GenBank/DDBJ whole genome shotgun (WGS) entry which is preliminary data.</text>
</comment>
<keyword evidence="2" id="KW-1185">Reference proteome</keyword>
<dbReference type="AlphaFoldDB" id="A0A6I3LKZ0"/>
<organism evidence="1 2">
    <name type="scientific">Myroides albus</name>
    <dbReference type="NCBI Taxonomy" id="2562892"/>
    <lineage>
        <taxon>Bacteria</taxon>
        <taxon>Pseudomonadati</taxon>
        <taxon>Bacteroidota</taxon>
        <taxon>Flavobacteriia</taxon>
        <taxon>Flavobacteriales</taxon>
        <taxon>Flavobacteriaceae</taxon>
        <taxon>Myroides</taxon>
    </lineage>
</organism>
<evidence type="ECO:0000313" key="1">
    <source>
        <dbReference type="EMBL" id="MTG99003.1"/>
    </source>
</evidence>
<dbReference type="Proteomes" id="UP000438760">
    <property type="component" value="Unassembled WGS sequence"/>
</dbReference>
<accession>A0A6I3LKZ0</accession>
<reference evidence="1 2" key="1">
    <citation type="submission" date="2019-11" db="EMBL/GenBank/DDBJ databases">
        <title>Genome of Strain BIT-d1.</title>
        <authorList>
            <person name="Yang Y."/>
        </authorList>
    </citation>
    <scope>NUCLEOTIDE SEQUENCE [LARGE SCALE GENOMIC DNA]</scope>
    <source>
        <strain evidence="1 2">BIT-d1</strain>
    </source>
</reference>
<gene>
    <name evidence="1" type="ORF">GJV76_12825</name>
</gene>
<proteinExistence type="predicted"/>